<dbReference type="InterPro" id="IPR017146">
    <property type="entry name" value="Lanti_2_LanM"/>
</dbReference>
<feature type="binding site" evidence="1">
    <location>
        <position position="880"/>
    </location>
    <ligand>
        <name>Zn(2+)</name>
        <dbReference type="ChEBI" id="CHEBI:29105"/>
    </ligand>
</feature>
<dbReference type="GO" id="GO:0005975">
    <property type="term" value="P:carbohydrate metabolic process"/>
    <property type="evidence" value="ECO:0007669"/>
    <property type="project" value="InterPro"/>
</dbReference>
<dbReference type="NCBIfam" id="TIGR03897">
    <property type="entry name" value="lanti_2_LanM"/>
    <property type="match status" value="1"/>
</dbReference>
<dbReference type="CDD" id="cd04792">
    <property type="entry name" value="LanM-like"/>
    <property type="match status" value="1"/>
</dbReference>
<proteinExistence type="predicted"/>
<dbReference type="PRINTS" id="PR01950">
    <property type="entry name" value="LANCSUPER"/>
</dbReference>
<dbReference type="PATRIC" id="fig|518642.10.peg.6603"/>
<feature type="binding site" evidence="1">
    <location>
        <position position="925"/>
    </location>
    <ligand>
        <name>Zn(2+)</name>
        <dbReference type="ChEBI" id="CHEBI:29105"/>
    </ligand>
</feature>
<name>A0A1E7KUE1_9ACTN</name>
<dbReference type="Gene3D" id="1.50.10.10">
    <property type="match status" value="1"/>
</dbReference>
<dbReference type="AlphaFoldDB" id="A0A1E7KUE1"/>
<dbReference type="InterPro" id="IPR025410">
    <property type="entry name" value="Lant_dehyd"/>
</dbReference>
<evidence type="ECO:0000313" key="4">
    <source>
        <dbReference type="EMBL" id="OEV07534.1"/>
    </source>
</evidence>
<keyword evidence="1" id="KW-0862">Zinc</keyword>
<keyword evidence="1" id="KW-0479">Metal-binding</keyword>
<evidence type="ECO:0000259" key="3">
    <source>
        <dbReference type="Pfam" id="PF13575"/>
    </source>
</evidence>
<accession>A0A1E7KUE1</accession>
<dbReference type="RefSeq" id="WP_070020088.1">
    <property type="nucleotide sequence ID" value="NZ_LJGW01000505.1"/>
</dbReference>
<dbReference type="SUPFAM" id="SSF158745">
    <property type="entry name" value="LanC-like"/>
    <property type="match status" value="1"/>
</dbReference>
<dbReference type="GO" id="GO:0046872">
    <property type="term" value="F:metal ion binding"/>
    <property type="evidence" value="ECO:0007669"/>
    <property type="project" value="UniProtKB-KW"/>
</dbReference>
<dbReference type="Pfam" id="PF13575">
    <property type="entry name" value="DUF4135"/>
    <property type="match status" value="1"/>
</dbReference>
<comment type="caution">
    <text evidence="4">The sequence shown here is derived from an EMBL/GenBank/DDBJ whole genome shotgun (WGS) entry which is preliminary data.</text>
</comment>
<protein>
    <recommendedName>
        <fullName evidence="3">Lantibiotic biosynthesis protein dehydration domain-containing protein</fullName>
    </recommendedName>
</protein>
<dbReference type="GO" id="GO:0031179">
    <property type="term" value="P:peptide modification"/>
    <property type="evidence" value="ECO:0007669"/>
    <property type="project" value="InterPro"/>
</dbReference>
<dbReference type="Proteomes" id="UP000176005">
    <property type="component" value="Unassembled WGS sequence"/>
</dbReference>
<feature type="region of interest" description="Disordered" evidence="2">
    <location>
        <begin position="587"/>
        <end position="607"/>
    </location>
</feature>
<feature type="domain" description="Lantibiotic biosynthesis protein dehydration" evidence="3">
    <location>
        <begin position="160"/>
        <end position="529"/>
    </location>
</feature>
<dbReference type="PIRSF" id="PIRSF037228">
    <property type="entry name" value="Lant_mod_RumM"/>
    <property type="match status" value="1"/>
</dbReference>
<feature type="binding site" evidence="1">
    <location>
        <position position="926"/>
    </location>
    <ligand>
        <name>Zn(2+)</name>
        <dbReference type="ChEBI" id="CHEBI:29105"/>
    </ligand>
</feature>
<organism evidence="4 5">
    <name type="scientific">Streptomyces nanshensis</name>
    <dbReference type="NCBI Taxonomy" id="518642"/>
    <lineage>
        <taxon>Bacteria</taxon>
        <taxon>Bacillati</taxon>
        <taxon>Actinomycetota</taxon>
        <taxon>Actinomycetes</taxon>
        <taxon>Kitasatosporales</taxon>
        <taxon>Streptomycetaceae</taxon>
        <taxon>Streptomyces</taxon>
    </lineage>
</organism>
<dbReference type="InterPro" id="IPR007822">
    <property type="entry name" value="LANC-like"/>
</dbReference>
<reference evidence="4 5" key="1">
    <citation type="journal article" date="2016" name="Front. Microbiol.">
        <title>Comparative Genomics Analysis of Streptomyces Species Reveals Their Adaptation to the Marine Environment and Their Diversity at the Genomic Level.</title>
        <authorList>
            <person name="Tian X."/>
            <person name="Zhang Z."/>
            <person name="Yang T."/>
            <person name="Chen M."/>
            <person name="Li J."/>
            <person name="Chen F."/>
            <person name="Yang J."/>
            <person name="Li W."/>
            <person name="Zhang B."/>
            <person name="Zhang Z."/>
            <person name="Wu J."/>
            <person name="Zhang C."/>
            <person name="Long L."/>
            <person name="Xiao J."/>
        </authorList>
    </citation>
    <scope>NUCLEOTIDE SEQUENCE [LARGE SCALE GENOMIC DNA]</scope>
    <source>
        <strain evidence="4 5">SCSIO 10429</strain>
    </source>
</reference>
<keyword evidence="5" id="KW-1185">Reference proteome</keyword>
<evidence type="ECO:0000256" key="1">
    <source>
        <dbReference type="PIRSR" id="PIRSR607822-1"/>
    </source>
</evidence>
<gene>
    <name evidence="4" type="ORF">AN218_29115</name>
</gene>
<evidence type="ECO:0000313" key="5">
    <source>
        <dbReference type="Proteomes" id="UP000176005"/>
    </source>
</evidence>
<dbReference type="InterPro" id="IPR012341">
    <property type="entry name" value="6hp_glycosidase-like_sf"/>
</dbReference>
<dbReference type="SMART" id="SM01260">
    <property type="entry name" value="LANC_like"/>
    <property type="match status" value="1"/>
</dbReference>
<evidence type="ECO:0000256" key="2">
    <source>
        <dbReference type="SAM" id="MobiDB-lite"/>
    </source>
</evidence>
<dbReference type="EMBL" id="LJGW01000505">
    <property type="protein sequence ID" value="OEV07534.1"/>
    <property type="molecule type" value="Genomic_DNA"/>
</dbReference>
<dbReference type="Pfam" id="PF05147">
    <property type="entry name" value="LANC_like"/>
    <property type="match status" value="1"/>
</dbReference>
<sequence length="1011" mass="108695">MISPTEFYPEFDSVEVEETIAPLAQFDDQIAGVLKKVVVPAQRAASEPDGTSRRTVEEWLAAPEQYPFQHVIRSAAAAVADPDPLAPYADLFHDRSAALLQVLGRTESRLREVCTRPLVVSVNHARENGVLEGATPEERYAFFVEQSRRGSFEDVAGLSFPVLQDVVRVLIANSRDAAEELCARLTADREAIAERFGIATSDTIVSCGFSEGDAHHHGRSVSVLTYASGKKLVYKPRDVSCEAAYETVAGELNAAMGTSLAAASVLQREGYGYVEFIEAEDVSDMSAEFMDASGELAAVFYLLNARDMHFENILPTRRGPVPIDLETILHPARVHTGPTPEAPGNAYETIGQSIYGVGILPLVMVGKGEDAGHVDLGFLGDQGRGSSPFKSIVFENPYTDRVSLVIRSQQTQERSTVVSAVSEEEIHALGTRMAAGFSRVFRAAMADHGSWERLLRRAASGVRVRYVHNPTALYAQTLRMTSSAGALDDFEPYLALLKRIAIASKTSAHAIVASEVRQLAERDIPYFTVDAAETALRDGDGAPVGAEFDETPLDRALAKTAGMSEAGLREQLRLVYSAFSSRFPDNHLTSSGSSADGGEQSRPAKYASDRSRDELIALAADLADNLVDTALPDKFAHLPRTWIGPLASASANRPWPPGVLGYDLYTGRVGPALALAAAGRALDDRRYRDLAGQVFSTMAEILSGRRYEARSIQQAGYGGYTGMAGILFALSAAGRLLEADEWVEAAQNSVPLVLDQVRGIAPAELPVDVVGGIAGIMGCVREIGGKHAEESTAALTSMLTGALAAGGHESVLAQSGFGHGVSGLVHALSTVLPRVQEDQREAVTSTLAGLVSRLQSFYDTAEGNWYSNVATPWSFSTGWCHGATGIALALSEYASVSDDQVAPAMRDVAVGNLIRHGFGRNMTWCHGDLGNHDVLARLARTVDPSLADEVAEIESRWLQPDVFKRKIGDNQSRYAHTNSLMVGSAGIVLHLVNRIDPDVRVSPVTLTYESR</sequence>